<evidence type="ECO:0000313" key="3">
    <source>
        <dbReference type="EMBL" id="CUO00331.1"/>
    </source>
</evidence>
<proteinExistence type="predicted"/>
<keyword evidence="1" id="KW-1133">Transmembrane helix</keyword>
<reference evidence="3 4" key="1">
    <citation type="submission" date="2015-09" db="EMBL/GenBank/DDBJ databases">
        <authorList>
            <consortium name="Pathogen Informatics"/>
        </authorList>
    </citation>
    <scope>NUCLEOTIDE SEQUENCE [LARGE SCALE GENOMIC DNA]</scope>
    <source>
        <strain evidence="3 4">2789STDY5608866</strain>
    </source>
</reference>
<dbReference type="Proteomes" id="UP000095439">
    <property type="component" value="Unassembled WGS sequence"/>
</dbReference>
<evidence type="ECO:0000313" key="4">
    <source>
        <dbReference type="Proteomes" id="UP000095439"/>
    </source>
</evidence>
<accession>A0A174BH17</accession>
<sequence>MNKITCNVIKDILPLYIDGVVSEDTQKIVDEHLAECSLCRDKMNKLKKTLVIPTNEEIQQETVNVLEKSISSIERTIVKKFIHYSSYFDLIFNIGMIPFIYWLYVIWIKKETSLLNIYVFIKKYSRISGDLLSFALFFVIFICCDIIHIVLTMKKKQLNIMDSVVVMSIMVKLFLILILMAFLTAGILM</sequence>
<feature type="transmembrane region" description="Helical" evidence="1">
    <location>
        <begin position="163"/>
        <end position="188"/>
    </location>
</feature>
<feature type="domain" description="Putative zinc-finger" evidence="2">
    <location>
        <begin position="6"/>
        <end position="40"/>
    </location>
</feature>
<name>A0A174BH17_9FIRM</name>
<evidence type="ECO:0000259" key="2">
    <source>
        <dbReference type="Pfam" id="PF13490"/>
    </source>
</evidence>
<evidence type="ECO:0000256" key="1">
    <source>
        <dbReference type="SAM" id="Phobius"/>
    </source>
</evidence>
<gene>
    <name evidence="3" type="ORF">ERS852423_02006</name>
</gene>
<dbReference type="EMBL" id="CYYY01000009">
    <property type="protein sequence ID" value="CUO00331.1"/>
    <property type="molecule type" value="Genomic_DNA"/>
</dbReference>
<dbReference type="RefSeq" id="WP_055181765.1">
    <property type="nucleotide sequence ID" value="NZ_CABIWY010000009.1"/>
</dbReference>
<feature type="transmembrane region" description="Helical" evidence="1">
    <location>
        <begin position="87"/>
        <end position="107"/>
    </location>
</feature>
<feature type="transmembrane region" description="Helical" evidence="1">
    <location>
        <begin position="127"/>
        <end position="151"/>
    </location>
</feature>
<organism evidence="3 4">
    <name type="scientific">Dorea longicatena</name>
    <dbReference type="NCBI Taxonomy" id="88431"/>
    <lineage>
        <taxon>Bacteria</taxon>
        <taxon>Bacillati</taxon>
        <taxon>Bacillota</taxon>
        <taxon>Clostridia</taxon>
        <taxon>Lachnospirales</taxon>
        <taxon>Lachnospiraceae</taxon>
        <taxon>Dorea</taxon>
    </lineage>
</organism>
<dbReference type="Pfam" id="PF13490">
    <property type="entry name" value="zf-HC2"/>
    <property type="match status" value="1"/>
</dbReference>
<keyword evidence="1" id="KW-0472">Membrane</keyword>
<protein>
    <recommendedName>
        <fullName evidence="2">Putative zinc-finger domain-containing protein</fullName>
    </recommendedName>
</protein>
<dbReference type="AlphaFoldDB" id="A0A174BH17"/>
<keyword evidence="1" id="KW-0812">Transmembrane</keyword>
<dbReference type="InterPro" id="IPR027383">
    <property type="entry name" value="Znf_put"/>
</dbReference>